<dbReference type="SMART" id="SM00388">
    <property type="entry name" value="HisKA"/>
    <property type="match status" value="1"/>
</dbReference>
<evidence type="ECO:0000256" key="1">
    <source>
        <dbReference type="ARBA" id="ARBA00000085"/>
    </source>
</evidence>
<keyword evidence="12" id="KW-0175">Coiled coil</keyword>
<dbReference type="RefSeq" id="WP_078790075.1">
    <property type="nucleotide sequence ID" value="NZ_FUWR01000008.1"/>
</dbReference>
<dbReference type="Gene3D" id="3.40.50.2300">
    <property type="match status" value="1"/>
</dbReference>
<dbReference type="PANTHER" id="PTHR45339">
    <property type="entry name" value="HYBRID SIGNAL TRANSDUCTION HISTIDINE KINASE J"/>
    <property type="match status" value="1"/>
</dbReference>
<feature type="modified residue" description="4-aspartylphosphate" evidence="11">
    <location>
        <position position="644"/>
    </location>
</feature>
<dbReference type="OrthoDB" id="5383323at2"/>
<evidence type="ECO:0000256" key="3">
    <source>
        <dbReference type="ARBA" id="ARBA00022553"/>
    </source>
</evidence>
<dbReference type="SUPFAM" id="SSF55785">
    <property type="entry name" value="PYP-like sensor domain (PAS domain)"/>
    <property type="match status" value="2"/>
</dbReference>
<dbReference type="PROSITE" id="PS50113">
    <property type="entry name" value="PAC"/>
    <property type="match status" value="1"/>
</dbReference>
<evidence type="ECO:0000256" key="8">
    <source>
        <dbReference type="ARBA" id="ARBA00023012"/>
    </source>
</evidence>
<reference evidence="18" key="1">
    <citation type="submission" date="2017-02" db="EMBL/GenBank/DDBJ databases">
        <authorList>
            <person name="Varghese N."/>
            <person name="Submissions S."/>
        </authorList>
    </citation>
    <scope>NUCLEOTIDE SEQUENCE [LARGE SCALE GENOMIC DNA]</scope>
    <source>
        <strain evidence="18">ATCC BAA-34</strain>
    </source>
</reference>
<feature type="domain" description="Histidine kinase" evidence="13">
    <location>
        <begin position="348"/>
        <end position="569"/>
    </location>
</feature>
<dbReference type="InterPro" id="IPR003594">
    <property type="entry name" value="HATPase_dom"/>
</dbReference>
<sequence>MTSRNESVDFMQLRKRAESLISATPQASCNLTPDEIRALVHDLSVHQIELELQNDELLRAQQLIEKSRDELARLYHQAPIGYLTLNQIGIIQRCNQTFARMAGKDCDYLIGKPLADLLEGTDRDIFLGRYRSFFNQPADKFIDLYFPARGESYGFHGRITASQETDPAEQSDDRKANLLVIVQDISEQRIESLIRIKTEHTLKNHDLFVSTLLETIPIPLFYKDTQCRYLGCNEAFRAFTGLSKSELIGKTVFDISPPEIAVLYDEKDRQLLEHPGSQSYESKVRAADGTIRTVVFNKATFNDVDDQLAGLVGAIQDITDLKDLQVTLKQAKDVAEQANRAKSEFLANMSHELRTPLNGVIGMAELLAMTELSDEQKDYATAINQSGQNLIKIIGDILDLAKIEADKIELENSIFSLRATVDQVLNLIRPQAQAKGLIIFNRVEPELPDLFWGDSGRLNQILLNLLGNAVKFTHQGSISITVLPGPAKENQLTLCFSINDTGIGIPHASLHKLFIPFSQVDSSTTRKFGGTGLGLAISKQLVELMGGTISVESQEGSGSTFFIRLPLAPATDATSIPLPAPAPMPLNRHNPADYCILVVEDNELNLKVLELMLDKLGYRTKTAVDGLKALDLLKTDAIDLVLMDCSMPILDGYQATAKIREPETGAQKPDIPIIAITARAMHGDQEKCIQMGMNDYLAKPINCDELANKIIFWLNRTS</sequence>
<dbReference type="InterPro" id="IPR013767">
    <property type="entry name" value="PAS_fold"/>
</dbReference>
<dbReference type="PROSITE" id="PS50109">
    <property type="entry name" value="HIS_KIN"/>
    <property type="match status" value="1"/>
</dbReference>
<dbReference type="InterPro" id="IPR000700">
    <property type="entry name" value="PAS-assoc_C"/>
</dbReference>
<dbReference type="Gene3D" id="3.30.450.20">
    <property type="entry name" value="PAS domain"/>
    <property type="match status" value="2"/>
</dbReference>
<evidence type="ECO:0000256" key="9">
    <source>
        <dbReference type="ARBA" id="ARBA00064003"/>
    </source>
</evidence>
<dbReference type="PANTHER" id="PTHR45339:SF1">
    <property type="entry name" value="HYBRID SIGNAL TRANSDUCTION HISTIDINE KINASE J"/>
    <property type="match status" value="1"/>
</dbReference>
<dbReference type="STRING" id="115783.SAMN02745119_01775"/>
<dbReference type="PRINTS" id="PR00344">
    <property type="entry name" value="BCTRLSENSOR"/>
</dbReference>
<comment type="subunit">
    <text evidence="9">At low DSF concentrations, interacts with RpfF.</text>
</comment>
<dbReference type="Pfam" id="PF08448">
    <property type="entry name" value="PAS_4"/>
    <property type="match status" value="1"/>
</dbReference>
<dbReference type="InterPro" id="IPR004358">
    <property type="entry name" value="Sig_transdc_His_kin-like_C"/>
</dbReference>
<keyword evidence="3 11" id="KW-0597">Phosphoprotein</keyword>
<evidence type="ECO:0000256" key="4">
    <source>
        <dbReference type="ARBA" id="ARBA00022679"/>
    </source>
</evidence>
<dbReference type="InterPro" id="IPR005467">
    <property type="entry name" value="His_kinase_dom"/>
</dbReference>
<accession>A0A1T4NXP9</accession>
<evidence type="ECO:0000256" key="6">
    <source>
        <dbReference type="ARBA" id="ARBA00022777"/>
    </source>
</evidence>
<evidence type="ECO:0000259" key="14">
    <source>
        <dbReference type="PROSITE" id="PS50110"/>
    </source>
</evidence>
<dbReference type="FunFam" id="1.10.287.130:FF:000002">
    <property type="entry name" value="Two-component osmosensing histidine kinase"/>
    <property type="match status" value="1"/>
</dbReference>
<dbReference type="InterPro" id="IPR003661">
    <property type="entry name" value="HisK_dim/P_dom"/>
</dbReference>
<dbReference type="SMART" id="SM00448">
    <property type="entry name" value="REC"/>
    <property type="match status" value="1"/>
</dbReference>
<evidence type="ECO:0000259" key="15">
    <source>
        <dbReference type="PROSITE" id="PS50112"/>
    </source>
</evidence>
<proteinExistence type="predicted"/>
<dbReference type="EC" id="2.7.13.3" evidence="2"/>
<evidence type="ECO:0000313" key="17">
    <source>
        <dbReference type="EMBL" id="SJZ83981.1"/>
    </source>
</evidence>
<dbReference type="InterPro" id="IPR035965">
    <property type="entry name" value="PAS-like_dom_sf"/>
</dbReference>
<feature type="domain" description="PAC" evidence="16">
    <location>
        <begin position="278"/>
        <end position="330"/>
    </location>
</feature>
<keyword evidence="7" id="KW-0067">ATP-binding</keyword>
<organism evidence="17 18">
    <name type="scientific">Trichlorobacter thiogenes</name>
    <dbReference type="NCBI Taxonomy" id="115783"/>
    <lineage>
        <taxon>Bacteria</taxon>
        <taxon>Pseudomonadati</taxon>
        <taxon>Thermodesulfobacteriota</taxon>
        <taxon>Desulfuromonadia</taxon>
        <taxon>Geobacterales</taxon>
        <taxon>Geobacteraceae</taxon>
        <taxon>Trichlorobacter</taxon>
    </lineage>
</organism>
<dbReference type="InterPro" id="IPR013656">
    <property type="entry name" value="PAS_4"/>
</dbReference>
<dbReference type="Gene3D" id="1.10.287.130">
    <property type="match status" value="1"/>
</dbReference>
<dbReference type="SMART" id="SM00387">
    <property type="entry name" value="HATPase_c"/>
    <property type="match status" value="1"/>
</dbReference>
<dbReference type="CDD" id="cd17546">
    <property type="entry name" value="REC_hyHK_CKI1_RcsC-like"/>
    <property type="match status" value="1"/>
</dbReference>
<dbReference type="SUPFAM" id="SSF47384">
    <property type="entry name" value="Homodimeric domain of signal transducing histidine kinase"/>
    <property type="match status" value="1"/>
</dbReference>
<dbReference type="SUPFAM" id="SSF55874">
    <property type="entry name" value="ATPase domain of HSP90 chaperone/DNA topoisomerase II/histidine kinase"/>
    <property type="match status" value="1"/>
</dbReference>
<dbReference type="SMART" id="SM00091">
    <property type="entry name" value="PAS"/>
    <property type="match status" value="2"/>
</dbReference>
<dbReference type="FunFam" id="3.30.565.10:FF:000010">
    <property type="entry name" value="Sensor histidine kinase RcsC"/>
    <property type="match status" value="1"/>
</dbReference>
<dbReference type="GO" id="GO:0000155">
    <property type="term" value="F:phosphorelay sensor kinase activity"/>
    <property type="evidence" value="ECO:0007669"/>
    <property type="project" value="InterPro"/>
</dbReference>
<dbReference type="GO" id="GO:0006355">
    <property type="term" value="P:regulation of DNA-templated transcription"/>
    <property type="evidence" value="ECO:0007669"/>
    <property type="project" value="InterPro"/>
</dbReference>
<keyword evidence="4" id="KW-0808">Transferase</keyword>
<dbReference type="CDD" id="cd16922">
    <property type="entry name" value="HATPase_EvgS-ArcB-TorS-like"/>
    <property type="match status" value="1"/>
</dbReference>
<evidence type="ECO:0000256" key="10">
    <source>
        <dbReference type="ARBA" id="ARBA00068150"/>
    </source>
</evidence>
<keyword evidence="8" id="KW-0902">Two-component regulatory system</keyword>
<feature type="domain" description="PAS" evidence="15">
    <location>
        <begin position="205"/>
        <end position="275"/>
    </location>
</feature>
<gene>
    <name evidence="17" type="ORF">SAMN02745119_01775</name>
</gene>
<dbReference type="Pfam" id="PF00989">
    <property type="entry name" value="PAS"/>
    <property type="match status" value="1"/>
</dbReference>
<keyword evidence="5" id="KW-0547">Nucleotide-binding</keyword>
<dbReference type="InterPro" id="IPR011006">
    <property type="entry name" value="CheY-like_superfamily"/>
</dbReference>
<dbReference type="Proteomes" id="UP000190102">
    <property type="component" value="Unassembled WGS sequence"/>
</dbReference>
<dbReference type="Pfam" id="PF00512">
    <property type="entry name" value="HisKA"/>
    <property type="match status" value="1"/>
</dbReference>
<dbReference type="PROSITE" id="PS50110">
    <property type="entry name" value="RESPONSE_REGULATORY"/>
    <property type="match status" value="1"/>
</dbReference>
<dbReference type="Pfam" id="PF00072">
    <property type="entry name" value="Response_reg"/>
    <property type="match status" value="1"/>
</dbReference>
<protein>
    <recommendedName>
        <fullName evidence="10">Sensory/regulatory protein RpfC</fullName>
        <ecNumber evidence="2">2.7.13.3</ecNumber>
    </recommendedName>
</protein>
<evidence type="ECO:0000256" key="2">
    <source>
        <dbReference type="ARBA" id="ARBA00012438"/>
    </source>
</evidence>
<evidence type="ECO:0000256" key="5">
    <source>
        <dbReference type="ARBA" id="ARBA00022741"/>
    </source>
</evidence>
<evidence type="ECO:0000259" key="16">
    <source>
        <dbReference type="PROSITE" id="PS50113"/>
    </source>
</evidence>
<feature type="coiled-coil region" evidence="12">
    <location>
        <begin position="321"/>
        <end position="348"/>
    </location>
</feature>
<dbReference type="GO" id="GO:0005524">
    <property type="term" value="F:ATP binding"/>
    <property type="evidence" value="ECO:0007669"/>
    <property type="project" value="UniProtKB-KW"/>
</dbReference>
<dbReference type="InterPro" id="IPR036097">
    <property type="entry name" value="HisK_dim/P_sf"/>
</dbReference>
<evidence type="ECO:0000256" key="11">
    <source>
        <dbReference type="PROSITE-ProRule" id="PRU00169"/>
    </source>
</evidence>
<dbReference type="AlphaFoldDB" id="A0A1T4NXP9"/>
<dbReference type="NCBIfam" id="TIGR00229">
    <property type="entry name" value="sensory_box"/>
    <property type="match status" value="1"/>
</dbReference>
<feature type="coiled-coil region" evidence="12">
    <location>
        <begin position="50"/>
        <end position="77"/>
    </location>
</feature>
<dbReference type="InterPro" id="IPR001789">
    <property type="entry name" value="Sig_transdc_resp-reg_receiver"/>
</dbReference>
<feature type="domain" description="Response regulatory" evidence="14">
    <location>
        <begin position="595"/>
        <end position="714"/>
    </location>
</feature>
<dbReference type="SUPFAM" id="SSF52172">
    <property type="entry name" value="CheY-like"/>
    <property type="match status" value="1"/>
</dbReference>
<dbReference type="InterPro" id="IPR036890">
    <property type="entry name" value="HATPase_C_sf"/>
</dbReference>
<dbReference type="CDD" id="cd00130">
    <property type="entry name" value="PAS"/>
    <property type="match status" value="2"/>
</dbReference>
<evidence type="ECO:0000313" key="18">
    <source>
        <dbReference type="Proteomes" id="UP000190102"/>
    </source>
</evidence>
<name>A0A1T4NXP9_9BACT</name>
<evidence type="ECO:0000256" key="12">
    <source>
        <dbReference type="SAM" id="Coils"/>
    </source>
</evidence>
<comment type="catalytic activity">
    <reaction evidence="1">
        <text>ATP + protein L-histidine = ADP + protein N-phospho-L-histidine.</text>
        <dbReference type="EC" id="2.7.13.3"/>
    </reaction>
</comment>
<dbReference type="Pfam" id="PF02518">
    <property type="entry name" value="HATPase_c"/>
    <property type="match status" value="1"/>
</dbReference>
<keyword evidence="6" id="KW-0418">Kinase</keyword>
<keyword evidence="18" id="KW-1185">Reference proteome</keyword>
<dbReference type="EMBL" id="FUWR01000008">
    <property type="protein sequence ID" value="SJZ83981.1"/>
    <property type="molecule type" value="Genomic_DNA"/>
</dbReference>
<dbReference type="InterPro" id="IPR000014">
    <property type="entry name" value="PAS"/>
</dbReference>
<dbReference type="CDD" id="cd00082">
    <property type="entry name" value="HisKA"/>
    <property type="match status" value="1"/>
</dbReference>
<dbReference type="PROSITE" id="PS50112">
    <property type="entry name" value="PAS"/>
    <property type="match status" value="1"/>
</dbReference>
<evidence type="ECO:0000259" key="13">
    <source>
        <dbReference type="PROSITE" id="PS50109"/>
    </source>
</evidence>
<evidence type="ECO:0000256" key="7">
    <source>
        <dbReference type="ARBA" id="ARBA00022840"/>
    </source>
</evidence>
<dbReference type="Gene3D" id="3.30.565.10">
    <property type="entry name" value="Histidine kinase-like ATPase, C-terminal domain"/>
    <property type="match status" value="1"/>
</dbReference>